<dbReference type="EMBL" id="CM017325">
    <property type="protein sequence ID" value="KAE8056111.1"/>
    <property type="molecule type" value="Genomic_DNA"/>
</dbReference>
<evidence type="ECO:0000313" key="8">
    <source>
        <dbReference type="Proteomes" id="UP000327013"/>
    </source>
</evidence>
<dbReference type="PANTHER" id="PTHR33405">
    <property type="entry name" value="PROTEIN FLX-LIKE 2"/>
    <property type="match status" value="1"/>
</dbReference>
<organism evidence="7 8">
    <name type="scientific">Carpinus fangiana</name>
    <dbReference type="NCBI Taxonomy" id="176857"/>
    <lineage>
        <taxon>Eukaryota</taxon>
        <taxon>Viridiplantae</taxon>
        <taxon>Streptophyta</taxon>
        <taxon>Embryophyta</taxon>
        <taxon>Tracheophyta</taxon>
        <taxon>Spermatophyta</taxon>
        <taxon>Magnoliopsida</taxon>
        <taxon>eudicotyledons</taxon>
        <taxon>Gunneridae</taxon>
        <taxon>Pentapetalae</taxon>
        <taxon>rosids</taxon>
        <taxon>fabids</taxon>
        <taxon>Fagales</taxon>
        <taxon>Betulaceae</taxon>
        <taxon>Carpinus</taxon>
    </lineage>
</organism>
<accession>A0A5N6R581</accession>
<evidence type="ECO:0008006" key="9">
    <source>
        <dbReference type="Google" id="ProtNLM"/>
    </source>
</evidence>
<keyword evidence="5" id="KW-0287">Flowering</keyword>
<comment type="similarity">
    <text evidence="1">Belongs to the FLX family.</text>
</comment>
<proteinExistence type="inferred from homology"/>
<dbReference type="Proteomes" id="UP000327013">
    <property type="component" value="Chromosome 5"/>
</dbReference>
<evidence type="ECO:0000256" key="2">
    <source>
        <dbReference type="ARBA" id="ARBA00022473"/>
    </source>
</evidence>
<keyword evidence="4 6" id="KW-0175">Coiled coil</keyword>
<evidence type="ECO:0000313" key="7">
    <source>
        <dbReference type="EMBL" id="KAE8056112.1"/>
    </source>
</evidence>
<evidence type="ECO:0000256" key="3">
    <source>
        <dbReference type="ARBA" id="ARBA00022782"/>
    </source>
</evidence>
<feature type="coiled-coil region" evidence="6">
    <location>
        <begin position="136"/>
        <end position="229"/>
    </location>
</feature>
<protein>
    <recommendedName>
        <fullName evidence="9">Protein FLX-like 4</fullName>
    </recommendedName>
</protein>
<gene>
    <name evidence="7" type="ORF">FH972_012907</name>
</gene>
<evidence type="ECO:0000256" key="5">
    <source>
        <dbReference type="ARBA" id="ARBA00023089"/>
    </source>
</evidence>
<dbReference type="GO" id="GO:0030154">
    <property type="term" value="P:cell differentiation"/>
    <property type="evidence" value="ECO:0007669"/>
    <property type="project" value="UniProtKB-KW"/>
</dbReference>
<reference evidence="7 8" key="1">
    <citation type="submission" date="2019-06" db="EMBL/GenBank/DDBJ databases">
        <title>A chromosomal-level reference genome of Carpinus fangiana (Coryloideae, Betulaceae).</title>
        <authorList>
            <person name="Yang X."/>
            <person name="Wang Z."/>
            <person name="Zhang L."/>
            <person name="Hao G."/>
            <person name="Liu J."/>
            <person name="Yang Y."/>
        </authorList>
    </citation>
    <scope>NUCLEOTIDE SEQUENCE [LARGE SCALE GENOMIC DNA]</scope>
    <source>
        <strain evidence="7">Cfa_2016G</strain>
        <tissue evidence="7">Leaf</tissue>
    </source>
</reference>
<keyword evidence="3" id="KW-0221">Differentiation</keyword>
<dbReference type="InterPro" id="IPR040353">
    <property type="entry name" value="FLX/FLX-like"/>
</dbReference>
<dbReference type="EMBL" id="CM017325">
    <property type="protein sequence ID" value="KAE8056112.1"/>
    <property type="molecule type" value="Genomic_DNA"/>
</dbReference>
<dbReference type="GO" id="GO:0009908">
    <property type="term" value="P:flower development"/>
    <property type="evidence" value="ECO:0007669"/>
    <property type="project" value="UniProtKB-KW"/>
</dbReference>
<keyword evidence="2" id="KW-0217">Developmental protein</keyword>
<evidence type="ECO:0000256" key="1">
    <source>
        <dbReference type="ARBA" id="ARBA00005405"/>
    </source>
</evidence>
<evidence type="ECO:0000256" key="4">
    <source>
        <dbReference type="ARBA" id="ARBA00023054"/>
    </source>
</evidence>
<name>A0A5N6R581_9ROSI</name>
<keyword evidence="8" id="KW-1185">Reference proteome</keyword>
<dbReference type="AlphaFoldDB" id="A0A5N6R581"/>
<evidence type="ECO:0000256" key="6">
    <source>
        <dbReference type="SAM" id="Coils"/>
    </source>
</evidence>
<sequence>MAARGQIPPTFERRPIQTSGMMRQSAFSGLRTAAGQRLLEPLPPPELLENKIAVQAAEIERLAGDNRKLAATHLTLKRELVATHQEVDRTNDHIRSIQSEHDIQNRRLVDKIRKMQADIKAGEGVKKDLQKAYMEAQSLVAARQELTAKVQKATKELQKARMDIKTIPDLHAELDSLNQEHQRLRATFEYEKGINIEQVEQLIAMEKNLIGMAREVEMLRAEVLNAENRAALAPSQYGGGRMNIPDSLYPPPTQGAGAYIDGYGRPLVQLAVGPAGEGMIPYSSSKAVAVAVSGAAVSGGAYDPSLTQR</sequence>
<dbReference type="PANTHER" id="PTHR33405:SF18">
    <property type="entry name" value="PROTEIN FLX-LIKE 4"/>
    <property type="match status" value="1"/>
</dbReference>
<dbReference type="OrthoDB" id="1899348at2759"/>